<feature type="compositionally biased region" description="Basic and acidic residues" evidence="1">
    <location>
        <begin position="92"/>
        <end position="107"/>
    </location>
</feature>
<evidence type="ECO:0000256" key="1">
    <source>
        <dbReference type="SAM" id="MobiDB-lite"/>
    </source>
</evidence>
<name>A0A9N7Z5M7_PLEPL</name>
<feature type="compositionally biased region" description="Basic and acidic residues" evidence="1">
    <location>
        <begin position="22"/>
        <end position="31"/>
    </location>
</feature>
<keyword evidence="3" id="KW-1185">Reference proteome</keyword>
<reference evidence="2" key="1">
    <citation type="submission" date="2020-03" db="EMBL/GenBank/DDBJ databases">
        <authorList>
            <person name="Weist P."/>
        </authorList>
    </citation>
    <scope>NUCLEOTIDE SEQUENCE</scope>
</reference>
<feature type="compositionally biased region" description="Polar residues" evidence="1">
    <location>
        <begin position="62"/>
        <end position="90"/>
    </location>
</feature>
<evidence type="ECO:0000313" key="3">
    <source>
        <dbReference type="Proteomes" id="UP001153269"/>
    </source>
</evidence>
<feature type="region of interest" description="Disordered" evidence="1">
    <location>
        <begin position="1"/>
        <end position="107"/>
    </location>
</feature>
<evidence type="ECO:0000313" key="2">
    <source>
        <dbReference type="EMBL" id="CAB1450692.1"/>
    </source>
</evidence>
<accession>A0A9N7Z5M7</accession>
<comment type="caution">
    <text evidence="2">The sequence shown here is derived from an EMBL/GenBank/DDBJ whole genome shotgun (WGS) entry which is preliminary data.</text>
</comment>
<gene>
    <name evidence="2" type="ORF">PLEPLA_LOCUS38384</name>
</gene>
<organism evidence="2 3">
    <name type="scientific">Pleuronectes platessa</name>
    <name type="common">European plaice</name>
    <dbReference type="NCBI Taxonomy" id="8262"/>
    <lineage>
        <taxon>Eukaryota</taxon>
        <taxon>Metazoa</taxon>
        <taxon>Chordata</taxon>
        <taxon>Craniata</taxon>
        <taxon>Vertebrata</taxon>
        <taxon>Euteleostomi</taxon>
        <taxon>Actinopterygii</taxon>
        <taxon>Neopterygii</taxon>
        <taxon>Teleostei</taxon>
        <taxon>Neoteleostei</taxon>
        <taxon>Acanthomorphata</taxon>
        <taxon>Carangaria</taxon>
        <taxon>Pleuronectiformes</taxon>
        <taxon>Pleuronectoidei</taxon>
        <taxon>Pleuronectidae</taxon>
        <taxon>Pleuronectes</taxon>
    </lineage>
</organism>
<dbReference type="EMBL" id="CADEAL010004063">
    <property type="protein sequence ID" value="CAB1450692.1"/>
    <property type="molecule type" value="Genomic_DNA"/>
</dbReference>
<protein>
    <submittedName>
        <fullName evidence="2">Uncharacterized protein</fullName>
    </submittedName>
</protein>
<sequence>MRTNGTVERPGRAEEQQSALTRDQDQLESHHLQGQGETSCPLRASGRGPAAGSVVGRKQESCDGQNNSSGAGDAGQTRQGTMTGKKTLVSNRMKENNKQEEEVSQHH</sequence>
<dbReference type="Proteomes" id="UP001153269">
    <property type="component" value="Unassembled WGS sequence"/>
</dbReference>
<proteinExistence type="predicted"/>
<dbReference type="AlphaFoldDB" id="A0A9N7Z5M7"/>